<accession>A0ABQ9IEV4</accession>
<protein>
    <submittedName>
        <fullName evidence="2">Uncharacterized protein</fullName>
    </submittedName>
</protein>
<dbReference type="Proteomes" id="UP001159363">
    <property type="component" value="Chromosome 1"/>
</dbReference>
<evidence type="ECO:0000313" key="2">
    <source>
        <dbReference type="EMBL" id="KAJ8894760.1"/>
    </source>
</evidence>
<reference evidence="2 3" key="1">
    <citation type="submission" date="2023-02" db="EMBL/GenBank/DDBJ databases">
        <title>LHISI_Scaffold_Assembly.</title>
        <authorList>
            <person name="Stuart O.P."/>
            <person name="Cleave R."/>
            <person name="Magrath M.J.L."/>
            <person name="Mikheyev A.S."/>
        </authorList>
    </citation>
    <scope>NUCLEOTIDE SEQUENCE [LARGE SCALE GENOMIC DNA]</scope>
    <source>
        <strain evidence="2">Daus_M_001</strain>
        <tissue evidence="2">Leg muscle</tissue>
    </source>
</reference>
<organism evidence="2 3">
    <name type="scientific">Dryococelus australis</name>
    <dbReference type="NCBI Taxonomy" id="614101"/>
    <lineage>
        <taxon>Eukaryota</taxon>
        <taxon>Metazoa</taxon>
        <taxon>Ecdysozoa</taxon>
        <taxon>Arthropoda</taxon>
        <taxon>Hexapoda</taxon>
        <taxon>Insecta</taxon>
        <taxon>Pterygota</taxon>
        <taxon>Neoptera</taxon>
        <taxon>Polyneoptera</taxon>
        <taxon>Phasmatodea</taxon>
        <taxon>Verophasmatodea</taxon>
        <taxon>Anareolatae</taxon>
        <taxon>Phasmatidae</taxon>
        <taxon>Eurycanthinae</taxon>
        <taxon>Dryococelus</taxon>
    </lineage>
</organism>
<feature type="region of interest" description="Disordered" evidence="1">
    <location>
        <begin position="335"/>
        <end position="365"/>
    </location>
</feature>
<keyword evidence="3" id="KW-1185">Reference proteome</keyword>
<evidence type="ECO:0000256" key="1">
    <source>
        <dbReference type="SAM" id="MobiDB-lite"/>
    </source>
</evidence>
<dbReference type="EMBL" id="JARBHB010000001">
    <property type="protein sequence ID" value="KAJ8894760.1"/>
    <property type="molecule type" value="Genomic_DNA"/>
</dbReference>
<evidence type="ECO:0000313" key="3">
    <source>
        <dbReference type="Proteomes" id="UP001159363"/>
    </source>
</evidence>
<sequence>MLHRRSLLARLPVGDSRGFITAMLVHVAQTFPNAELYIAKISERGIYIHSIAVVFHLDIRKMVLKPNKVFRRAQAKKRGSDEGDNATLIRCLITAESKALDSRAAFSSHRAYPWQFQRRPCYFIGGKSIGSSTNGVHIYYKPHTAHPPRVPNANCCRVIGISHGGSYSGWYTGSCTRAYRCLYKNHQVQLQVSCNIGFRYHLIPSCSQSKCGLACILYPVPARCWPSGLRLQPHGTPLHMFLVRYTCRAGPRCPSRQTKPPPHPRAPTRHGEPGSIPGGVARGFSQVRIVIDSAVRQRIFSVISHFPQPYIPALLHTHLSSPSSALKAWMPCVNSPGPSHDPGRGAFPRPASSRGRSHDGGVRSPLISLQDDTVSGIKFKVLSWSSPEELRESVATSLLVALDMEQALPRVSVVVLAYSRPYRHRVYVNNLGEVSPNIGNFAVSPLLAMAARDLSQVIYIHQMSARARMRQNRHVSSTYLPASEKLEVTVNGLYIPSPSRCFITAGCDFEALNVAQQVFLSYTTHRSWDLVVGENRLCEESERMLPEAQVLTAPGTASPHDTDVQRVACPTSCRGTLLSKIEITNTCPLQPFDPALGSS</sequence>
<gene>
    <name evidence="2" type="ORF">PR048_000067</name>
</gene>
<feature type="region of interest" description="Disordered" evidence="1">
    <location>
        <begin position="252"/>
        <end position="280"/>
    </location>
</feature>
<proteinExistence type="predicted"/>
<name>A0ABQ9IEV4_9NEOP</name>
<comment type="caution">
    <text evidence="2">The sequence shown here is derived from an EMBL/GenBank/DDBJ whole genome shotgun (WGS) entry which is preliminary data.</text>
</comment>